<name>A0AAP6JE43_9GAMM</name>
<keyword evidence="7" id="KW-0653">Protein transport</keyword>
<dbReference type="SUPFAM" id="SSF158544">
    <property type="entry name" value="GspK insert domain-like"/>
    <property type="match status" value="1"/>
</dbReference>
<evidence type="ECO:0000256" key="3">
    <source>
        <dbReference type="ARBA" id="ARBA00022448"/>
    </source>
</evidence>
<evidence type="ECO:0000256" key="10">
    <source>
        <dbReference type="PIRNR" id="PIRNR002786"/>
    </source>
</evidence>
<keyword evidence="3 10" id="KW-0813">Transport</keyword>
<protein>
    <recommendedName>
        <fullName evidence="10">Type II secretion system protein K</fullName>
    </recommendedName>
</protein>
<evidence type="ECO:0000259" key="11">
    <source>
        <dbReference type="Pfam" id="PF03934"/>
    </source>
</evidence>
<keyword evidence="6" id="KW-0812">Transmembrane</keyword>
<dbReference type="InterPro" id="IPR038072">
    <property type="entry name" value="GspK_central_sf"/>
</dbReference>
<feature type="domain" description="T2SS protein K second SAM-like" evidence="11">
    <location>
        <begin position="212"/>
        <end position="252"/>
    </location>
</feature>
<evidence type="ECO:0000256" key="1">
    <source>
        <dbReference type="ARBA" id="ARBA00004533"/>
    </source>
</evidence>
<keyword evidence="9 10" id="KW-0472">Membrane</keyword>
<evidence type="ECO:0000256" key="8">
    <source>
        <dbReference type="ARBA" id="ARBA00022989"/>
    </source>
</evidence>
<dbReference type="InterPro" id="IPR045584">
    <property type="entry name" value="Pilin-like"/>
</dbReference>
<dbReference type="Gene3D" id="3.30.1300.30">
    <property type="entry name" value="GSPII I/J protein-like"/>
    <property type="match status" value="1"/>
</dbReference>
<dbReference type="PANTHER" id="PTHR38831:SF1">
    <property type="entry name" value="TYPE II SECRETION SYSTEM PROTEIN K-RELATED"/>
    <property type="match status" value="1"/>
</dbReference>
<dbReference type="InterPro" id="IPR049179">
    <property type="entry name" value="T2SSK_SAM-like_2nd"/>
</dbReference>
<keyword evidence="8" id="KW-1133">Transmembrane helix</keyword>
<dbReference type="EMBL" id="JAYGII010000008">
    <property type="protein sequence ID" value="MEA5445265.1"/>
    <property type="molecule type" value="Genomic_DNA"/>
</dbReference>
<sequence length="310" mass="34243">MRRQQRGVALITALVVVAISAVIAADLAYRTFLDRHRTEAVLHVGQAHQYLRGAEDLAGHLLRRASMELEHHSLDQPWADEIPPLPVDGGQILARMEDRQGRFNLNNLVQANGHVNEAAYQQFRVLLETLELDPELADPVVDWIDYDQEPRGMMGAEDGTYLGFDPAYRAGNQGFQSVTELRLVAGFQDPEVFEQIAPHVTALPTEDDNSWINVNTATAPVLRSLAANPDEAQVDRILEVQEAGGFESVSDFHDIFGPPVRDGLAVDVVSSYFWLVARADIGTTSPTMYSLLFQDESGAVASVYRSFGSE</sequence>
<dbReference type="AlphaFoldDB" id="A0AAP6JE43"/>
<comment type="caution">
    <text evidence="13">The sequence shown here is derived from an EMBL/GenBank/DDBJ whole genome shotgun (WGS) entry which is preliminary data.</text>
</comment>
<feature type="domain" description="T2SS protein K first SAM-like" evidence="12">
    <location>
        <begin position="101"/>
        <end position="205"/>
    </location>
</feature>
<dbReference type="Pfam" id="PF03934">
    <property type="entry name" value="T2SSK"/>
    <property type="match status" value="1"/>
</dbReference>
<proteinExistence type="inferred from homology"/>
<evidence type="ECO:0000313" key="14">
    <source>
        <dbReference type="Proteomes" id="UP001302316"/>
    </source>
</evidence>
<evidence type="ECO:0000256" key="9">
    <source>
        <dbReference type="ARBA" id="ARBA00023136"/>
    </source>
</evidence>
<dbReference type="RefSeq" id="WP_346050895.1">
    <property type="nucleotide sequence ID" value="NZ_JAYGII010000008.1"/>
</dbReference>
<dbReference type="Gene3D" id="1.10.40.60">
    <property type="entry name" value="EpsJ-like"/>
    <property type="match status" value="2"/>
</dbReference>
<evidence type="ECO:0000256" key="7">
    <source>
        <dbReference type="ARBA" id="ARBA00022927"/>
    </source>
</evidence>
<evidence type="ECO:0000313" key="13">
    <source>
        <dbReference type="EMBL" id="MEA5445265.1"/>
    </source>
</evidence>
<dbReference type="PANTHER" id="PTHR38831">
    <property type="entry name" value="TYPE II SECRETION SYSTEM PROTEIN K"/>
    <property type="match status" value="1"/>
</dbReference>
<organism evidence="13 14">
    <name type="scientific">Natronospira elongata</name>
    <dbReference type="NCBI Taxonomy" id="3110268"/>
    <lineage>
        <taxon>Bacteria</taxon>
        <taxon>Pseudomonadati</taxon>
        <taxon>Pseudomonadota</taxon>
        <taxon>Gammaproteobacteria</taxon>
        <taxon>Natronospirales</taxon>
        <taxon>Natronospiraceae</taxon>
        <taxon>Natronospira</taxon>
    </lineage>
</organism>
<dbReference type="InterPro" id="IPR049031">
    <property type="entry name" value="T2SSK_SAM-like_1st"/>
</dbReference>
<evidence type="ECO:0000259" key="12">
    <source>
        <dbReference type="Pfam" id="PF21687"/>
    </source>
</evidence>
<evidence type="ECO:0000256" key="2">
    <source>
        <dbReference type="ARBA" id="ARBA00007246"/>
    </source>
</evidence>
<evidence type="ECO:0000256" key="4">
    <source>
        <dbReference type="ARBA" id="ARBA00022475"/>
    </source>
</evidence>
<keyword evidence="4 10" id="KW-1003">Cell membrane</keyword>
<keyword evidence="14" id="KW-1185">Reference proteome</keyword>
<dbReference type="InterPro" id="IPR005628">
    <property type="entry name" value="GspK"/>
</dbReference>
<dbReference type="Proteomes" id="UP001302316">
    <property type="component" value="Unassembled WGS sequence"/>
</dbReference>
<gene>
    <name evidence="13" type="primary">gspK</name>
    <name evidence="13" type="ORF">VCB98_05480</name>
</gene>
<dbReference type="PIRSF" id="PIRSF002786">
    <property type="entry name" value="XcpX"/>
    <property type="match status" value="1"/>
</dbReference>
<dbReference type="Pfam" id="PF21687">
    <property type="entry name" value="T2SSK_1st"/>
    <property type="match status" value="1"/>
</dbReference>
<dbReference type="SUPFAM" id="SSF54523">
    <property type="entry name" value="Pili subunits"/>
    <property type="match status" value="1"/>
</dbReference>
<reference evidence="13 14" key="1">
    <citation type="submission" date="2023-12" db="EMBL/GenBank/DDBJ databases">
        <title>Whole-genome sequencing of halo(alkali)philic microorganisms from hypersaline lakes.</title>
        <authorList>
            <person name="Sorokin D.Y."/>
            <person name="Merkel A.Y."/>
            <person name="Messina E."/>
            <person name="Yakimov M."/>
        </authorList>
    </citation>
    <scope>NUCLEOTIDE SEQUENCE [LARGE SCALE GENOMIC DNA]</scope>
    <source>
        <strain evidence="13 14">AB-CW1</strain>
    </source>
</reference>
<accession>A0AAP6JE43</accession>
<keyword evidence="5 10" id="KW-0997">Cell inner membrane</keyword>
<comment type="subcellular location">
    <subcellularLocation>
        <location evidence="1 10">Cell inner membrane</location>
    </subcellularLocation>
</comment>
<dbReference type="NCBIfam" id="NF037980">
    <property type="entry name" value="T2SS_GspK"/>
    <property type="match status" value="1"/>
</dbReference>
<evidence type="ECO:0000256" key="6">
    <source>
        <dbReference type="ARBA" id="ARBA00022692"/>
    </source>
</evidence>
<comment type="similarity">
    <text evidence="2 10">Belongs to the GSP K family.</text>
</comment>
<evidence type="ECO:0000256" key="5">
    <source>
        <dbReference type="ARBA" id="ARBA00022519"/>
    </source>
</evidence>
<dbReference type="GO" id="GO:0005886">
    <property type="term" value="C:plasma membrane"/>
    <property type="evidence" value="ECO:0007669"/>
    <property type="project" value="UniProtKB-SubCell"/>
</dbReference>
<dbReference type="GO" id="GO:0009306">
    <property type="term" value="P:protein secretion"/>
    <property type="evidence" value="ECO:0007669"/>
    <property type="project" value="InterPro"/>
</dbReference>